<dbReference type="PRINTS" id="PR00105">
    <property type="entry name" value="C5METTRFRASE"/>
</dbReference>
<dbReference type="PROSITE" id="PS51679">
    <property type="entry name" value="SAM_MT_C5"/>
    <property type="match status" value="1"/>
</dbReference>
<dbReference type="EMBL" id="JAZDUA010000403">
    <property type="protein sequence ID" value="KAK7793069.1"/>
    <property type="molecule type" value="Genomic_DNA"/>
</dbReference>
<dbReference type="PANTHER" id="PTHR46098">
    <property type="entry name" value="TRNA (CYTOSINE(38)-C(5))-METHYLTRANSFERASE"/>
    <property type="match status" value="1"/>
</dbReference>
<dbReference type="InterPro" id="IPR050750">
    <property type="entry name" value="C5-MTase"/>
</dbReference>
<keyword evidence="1 7" id="KW-0489">Methyltransferase</keyword>
<dbReference type="Pfam" id="PF00145">
    <property type="entry name" value="DNA_methylase"/>
    <property type="match status" value="1"/>
</dbReference>
<dbReference type="Gene3D" id="3.90.120.10">
    <property type="entry name" value="DNA Methylase, subunit A, domain 2"/>
    <property type="match status" value="1"/>
</dbReference>
<dbReference type="AlphaFoldDB" id="A0AAN9V7L6"/>
<evidence type="ECO:0000256" key="8">
    <source>
        <dbReference type="RuleBase" id="RU000416"/>
    </source>
</evidence>
<comment type="caution">
    <text evidence="9">The sequence shown here is derived from an EMBL/GenBank/DDBJ whole genome shotgun (WGS) entry which is preliminary data.</text>
</comment>
<dbReference type="InterPro" id="IPR001525">
    <property type="entry name" value="C5_MeTfrase"/>
</dbReference>
<evidence type="ECO:0000256" key="7">
    <source>
        <dbReference type="PROSITE-ProRule" id="PRU01016"/>
    </source>
</evidence>
<dbReference type="GO" id="GO:0008168">
    <property type="term" value="F:methyltransferase activity"/>
    <property type="evidence" value="ECO:0007669"/>
    <property type="project" value="UniProtKB-KW"/>
</dbReference>
<dbReference type="GO" id="GO:0005634">
    <property type="term" value="C:nucleus"/>
    <property type="evidence" value="ECO:0007669"/>
    <property type="project" value="TreeGrafter"/>
</dbReference>
<evidence type="ECO:0000313" key="9">
    <source>
        <dbReference type="EMBL" id="KAK7793069.1"/>
    </source>
</evidence>
<gene>
    <name evidence="9" type="ORF">R5R35_013514</name>
</gene>
<evidence type="ECO:0000256" key="1">
    <source>
        <dbReference type="ARBA" id="ARBA00022603"/>
    </source>
</evidence>
<evidence type="ECO:0000256" key="6">
    <source>
        <dbReference type="ARBA" id="ARBA00042810"/>
    </source>
</evidence>
<keyword evidence="3 7" id="KW-0949">S-adenosyl-L-methionine</keyword>
<dbReference type="PANTHER" id="PTHR46098:SF1">
    <property type="entry name" value="TRNA (CYTOSINE(38)-C(5))-METHYLTRANSFERASE"/>
    <property type="match status" value="1"/>
</dbReference>
<dbReference type="InterPro" id="IPR031303">
    <property type="entry name" value="C5_meth_CS"/>
</dbReference>
<sequence length="374" mass="42539">MGHQFKVLELYSGIGGMHYAVEESGLSASFVAAVDINEVANSVYKHNFPSSMLLQRNISSLTPKEVNALKPDVIMMSPPCQPFTRVGLKKDIEDGRTDSFLHVLAVLPELHSVQYVLLENVKGFEISEARNKLISALEMSGFSHQEFLLSSHNFFIPNVRLRYYLIAKRSPRKFCFPISSEVMTSFPFSLYSPEREKIVGSSCEVLIAELQKKLHDIFNLHTEDLLCETFSIKKILESDLDENQFLVSSKTLAKYAQILDIVTPESKKSCCFTKAYGHYVEGTGSVLCPFSKELIHQTFEKCKDLDEKSDEYTNLLRNLHMRYFTPGEIARLMCFPPNFSFPQSITLKQKYRLLGNSINVHVVALLFVLLVHEE</sequence>
<organism evidence="9 10">
    <name type="scientific">Gryllus longicercus</name>
    <dbReference type="NCBI Taxonomy" id="2509291"/>
    <lineage>
        <taxon>Eukaryota</taxon>
        <taxon>Metazoa</taxon>
        <taxon>Ecdysozoa</taxon>
        <taxon>Arthropoda</taxon>
        <taxon>Hexapoda</taxon>
        <taxon>Insecta</taxon>
        <taxon>Pterygota</taxon>
        <taxon>Neoptera</taxon>
        <taxon>Polyneoptera</taxon>
        <taxon>Orthoptera</taxon>
        <taxon>Ensifera</taxon>
        <taxon>Gryllidea</taxon>
        <taxon>Grylloidea</taxon>
        <taxon>Gryllidae</taxon>
        <taxon>Gryllinae</taxon>
        <taxon>Gryllus</taxon>
    </lineage>
</organism>
<evidence type="ECO:0000256" key="5">
    <source>
        <dbReference type="ARBA" id="ARBA00039681"/>
    </source>
</evidence>
<accession>A0AAN9V7L6</accession>
<name>A0AAN9V7L6_9ORTH</name>
<evidence type="ECO:0000256" key="2">
    <source>
        <dbReference type="ARBA" id="ARBA00022679"/>
    </source>
</evidence>
<keyword evidence="10" id="KW-1185">Reference proteome</keyword>
<dbReference type="NCBIfam" id="TIGR00675">
    <property type="entry name" value="dcm"/>
    <property type="match status" value="1"/>
</dbReference>
<feature type="active site" evidence="7">
    <location>
        <position position="80"/>
    </location>
</feature>
<dbReference type="PROSITE" id="PS00095">
    <property type="entry name" value="C5_MTASE_2"/>
    <property type="match status" value="1"/>
</dbReference>
<protein>
    <recommendedName>
        <fullName evidence="5">tRNA (cytosine(38)-C(5))-methyltransferase</fullName>
        <ecNumber evidence="4">2.1.1.204</ecNumber>
    </recommendedName>
    <alternativeName>
        <fullName evidence="6">DNA (cytosine-5)-methyltransferase-like protein 2</fullName>
    </alternativeName>
</protein>
<dbReference type="Gene3D" id="3.40.50.150">
    <property type="entry name" value="Vaccinia Virus protein VP39"/>
    <property type="match status" value="1"/>
</dbReference>
<evidence type="ECO:0000313" key="10">
    <source>
        <dbReference type="Proteomes" id="UP001378592"/>
    </source>
</evidence>
<keyword evidence="2 7" id="KW-0808">Transferase</keyword>
<proteinExistence type="inferred from homology"/>
<dbReference type="GO" id="GO:0032259">
    <property type="term" value="P:methylation"/>
    <property type="evidence" value="ECO:0007669"/>
    <property type="project" value="UniProtKB-KW"/>
</dbReference>
<dbReference type="Proteomes" id="UP001378592">
    <property type="component" value="Unassembled WGS sequence"/>
</dbReference>
<dbReference type="SUPFAM" id="SSF53335">
    <property type="entry name" value="S-adenosyl-L-methionine-dependent methyltransferases"/>
    <property type="match status" value="1"/>
</dbReference>
<comment type="similarity">
    <text evidence="7 8">Belongs to the class I-like SAM-binding methyltransferase superfamily. C5-methyltransferase family.</text>
</comment>
<dbReference type="EC" id="2.1.1.204" evidence="4"/>
<evidence type="ECO:0000256" key="3">
    <source>
        <dbReference type="ARBA" id="ARBA00022691"/>
    </source>
</evidence>
<evidence type="ECO:0000256" key="4">
    <source>
        <dbReference type="ARBA" id="ARBA00039081"/>
    </source>
</evidence>
<dbReference type="InterPro" id="IPR029063">
    <property type="entry name" value="SAM-dependent_MTases_sf"/>
</dbReference>
<reference evidence="9 10" key="1">
    <citation type="submission" date="2024-03" db="EMBL/GenBank/DDBJ databases">
        <title>The genome assembly and annotation of the cricket Gryllus longicercus Weissman &amp; Gray.</title>
        <authorList>
            <person name="Szrajer S."/>
            <person name="Gray D."/>
            <person name="Ylla G."/>
        </authorList>
    </citation>
    <scope>NUCLEOTIDE SEQUENCE [LARGE SCALE GENOMIC DNA]</scope>
    <source>
        <strain evidence="9">DAG 2021-001</strain>
        <tissue evidence="9">Whole body minus gut</tissue>
    </source>
</reference>